<dbReference type="Pfam" id="PF07572">
    <property type="entry name" value="BCNT"/>
    <property type="match status" value="1"/>
</dbReference>
<protein>
    <recommendedName>
        <fullName evidence="2">SWR1-complex protein 5</fullName>
    </recommendedName>
</protein>
<dbReference type="Proteomes" id="UP000000707">
    <property type="component" value="Unassembled WGS sequence"/>
</dbReference>
<sequence length="344" mass="38004">MAQSINNEATNDDAAANHTSEAGASAPLSPVSRPDPSEPHEPVAATGNDYDEEEDDDYDPEAKAADDEVSDDSDKEDPGEKYDYSAISATATQVRTRNQRYQEKHEAASRITNIIGPVSSNLDFDSIFSDLKSKSVEGKPTNWNEILGSQDEDTTNKDAPTAHQSLVPAAASGPATSSTTIDDQDKIWIKTSYVFAGKVITESKQVDANSAEAKAFLGSSAGLQINSSDEPQNRAFVPVIRTIPGEKEPVELRIKLKRPSLIDRFMSTQGNKHQKLSTLEKSRLDWACFVDQNKINDELKLHNKDGYLEKQDFLGRLQAKQDESYSQAKEVDRARRWQEQQKAL</sequence>
<dbReference type="OrthoDB" id="445677at2759"/>
<feature type="domain" description="BCNT-C" evidence="5">
    <location>
        <begin position="256"/>
        <end position="335"/>
    </location>
</feature>
<dbReference type="HOGENOM" id="CLU_062474_1_0_1"/>
<organism evidence="7">
    <name type="scientific">Candida tenuis (strain ATCC 10573 / BCRC 21748 / CBS 615 / JCM 9827 / NBRC 10315 / NRRL Y-1498 / VKM Y-70)</name>
    <name type="common">Yeast</name>
    <name type="synonym">Yamadazyma tenuis</name>
    <dbReference type="NCBI Taxonomy" id="590646"/>
    <lineage>
        <taxon>Eukaryota</taxon>
        <taxon>Fungi</taxon>
        <taxon>Dikarya</taxon>
        <taxon>Ascomycota</taxon>
        <taxon>Saccharomycotina</taxon>
        <taxon>Pichiomycetes</taxon>
        <taxon>Debaryomycetaceae</taxon>
        <taxon>Yamadazyma</taxon>
    </lineage>
</organism>
<dbReference type="STRING" id="590646.G3B553"/>
<proteinExistence type="inferred from homology"/>
<evidence type="ECO:0000259" key="5">
    <source>
        <dbReference type="PROSITE" id="PS51279"/>
    </source>
</evidence>
<dbReference type="PANTHER" id="PTHR48407:SF1">
    <property type="entry name" value="CRANIOFACIAL DEVELOPMENT PROTEIN 1"/>
    <property type="match status" value="1"/>
</dbReference>
<comment type="similarity">
    <text evidence="1">Belongs to the SWC5 family.</text>
</comment>
<keyword evidence="7" id="KW-1185">Reference proteome</keyword>
<evidence type="ECO:0000256" key="4">
    <source>
        <dbReference type="SAM" id="MobiDB-lite"/>
    </source>
</evidence>
<dbReference type="KEGG" id="cten:18248937"/>
<dbReference type="GO" id="GO:0000812">
    <property type="term" value="C:Swr1 complex"/>
    <property type="evidence" value="ECO:0007669"/>
    <property type="project" value="TreeGrafter"/>
</dbReference>
<reference evidence="6 7" key="1">
    <citation type="journal article" date="2011" name="Proc. Natl. Acad. Sci. U.S.A.">
        <title>Comparative genomics of xylose-fermenting fungi for enhanced biofuel production.</title>
        <authorList>
            <person name="Wohlbach D.J."/>
            <person name="Kuo A."/>
            <person name="Sato T.K."/>
            <person name="Potts K.M."/>
            <person name="Salamov A.A."/>
            <person name="LaButti K.M."/>
            <person name="Sun H."/>
            <person name="Clum A."/>
            <person name="Pangilinan J.L."/>
            <person name="Lindquist E.A."/>
            <person name="Lucas S."/>
            <person name="Lapidus A."/>
            <person name="Jin M."/>
            <person name="Gunawan C."/>
            <person name="Balan V."/>
            <person name="Dale B.E."/>
            <person name="Jeffries T.W."/>
            <person name="Zinkel R."/>
            <person name="Barry K.W."/>
            <person name="Grigoriev I.V."/>
            <person name="Gasch A.P."/>
        </authorList>
    </citation>
    <scope>NUCLEOTIDE SEQUENCE [LARGE SCALE GENOMIC DNA]</scope>
    <source>
        <strain evidence="7">ATCC 10573 / BCRC 21748 / CBS 615 / JCM 9827 / NBRC 10315 / NRRL Y-1498 / VKM Y-70</strain>
    </source>
</reference>
<evidence type="ECO:0000313" key="7">
    <source>
        <dbReference type="Proteomes" id="UP000000707"/>
    </source>
</evidence>
<dbReference type="GeneID" id="18248937"/>
<dbReference type="EMBL" id="GL996524">
    <property type="protein sequence ID" value="EGV63140.1"/>
    <property type="molecule type" value="Genomic_DNA"/>
</dbReference>
<evidence type="ECO:0000313" key="6">
    <source>
        <dbReference type="EMBL" id="EGV63140.1"/>
    </source>
</evidence>
<feature type="compositionally biased region" description="Acidic residues" evidence="4">
    <location>
        <begin position="49"/>
        <end position="59"/>
    </location>
</feature>
<dbReference type="PROSITE" id="PS51279">
    <property type="entry name" value="BCNT_C"/>
    <property type="match status" value="1"/>
</dbReference>
<evidence type="ECO:0000256" key="3">
    <source>
        <dbReference type="ARBA" id="ARBA00025222"/>
    </source>
</evidence>
<evidence type="ECO:0000256" key="2">
    <source>
        <dbReference type="ARBA" id="ARBA00019138"/>
    </source>
</evidence>
<dbReference type="AlphaFoldDB" id="G3B553"/>
<dbReference type="eggNOG" id="KOG4776">
    <property type="taxonomic scope" value="Eukaryota"/>
</dbReference>
<feature type="compositionally biased region" description="Low complexity" evidence="4">
    <location>
        <begin position="1"/>
        <end position="17"/>
    </location>
</feature>
<gene>
    <name evidence="6" type="ORF">CANTEDRAFT_122964</name>
</gene>
<feature type="region of interest" description="Disordered" evidence="4">
    <location>
        <begin position="1"/>
        <end position="95"/>
    </location>
</feature>
<comment type="function">
    <text evidence="3">Component of the SWR1 complex which mediates the ATP-dependent exchange of histone H2A for the H2A variant HZT1 leading to transcriptional regulation of selected genes by chromatin remodeling. Involved in chromosome stability.</text>
</comment>
<dbReference type="PANTHER" id="PTHR48407">
    <property type="entry name" value="CRANIOFACIAL DEVELOPMENT PROTEIN 1"/>
    <property type="match status" value="1"/>
</dbReference>
<dbReference type="InterPro" id="IPR027124">
    <property type="entry name" value="Swc5/CFDP1/2"/>
</dbReference>
<evidence type="ECO:0000256" key="1">
    <source>
        <dbReference type="ARBA" id="ARBA00010465"/>
    </source>
</evidence>
<dbReference type="InterPro" id="IPR011421">
    <property type="entry name" value="BCNT-C"/>
</dbReference>
<name>G3B553_CANTC</name>
<accession>G3B553</accession>